<comment type="similarity">
    <text evidence="2">Belongs to the outer membrane factor (OMF) (TC 1.B.17) family.</text>
</comment>
<evidence type="ECO:0000256" key="4">
    <source>
        <dbReference type="ARBA" id="ARBA00022452"/>
    </source>
</evidence>
<dbReference type="Pfam" id="PF02321">
    <property type="entry name" value="OEP"/>
    <property type="match status" value="2"/>
</dbReference>
<dbReference type="SUPFAM" id="SSF56954">
    <property type="entry name" value="Outer membrane efflux proteins (OEP)"/>
    <property type="match status" value="1"/>
</dbReference>
<comment type="caution">
    <text evidence="9">The sequence shown here is derived from an EMBL/GenBank/DDBJ whole genome shotgun (WGS) entry which is preliminary data.</text>
</comment>
<dbReference type="InterPro" id="IPR003423">
    <property type="entry name" value="OMP_efflux"/>
</dbReference>
<evidence type="ECO:0000256" key="8">
    <source>
        <dbReference type="SAM" id="SignalP"/>
    </source>
</evidence>
<keyword evidence="3" id="KW-0813">Transport</keyword>
<dbReference type="RefSeq" id="WP_200584371.1">
    <property type="nucleotide sequence ID" value="NZ_JAEHFY010000002.1"/>
</dbReference>
<sequence length="446" mass="49738">MKTKTMLITAFLSLTIGSLMAQTDTAKTYNYNLEQCIEYAYGHQTALLNAALDQKIADAKVKETIGIGLPQISGTADFKDFLKVPTSLLPGEFFNQPGTYIPVKFGVKYNSSLGASINQLLFDGSYIVGLQASKTYKELSQRAYNRSKIETNVAVTKAFYMVLVNNKQIDLLNANIAQLKDQLDQTQALFDNGFAEKIDADRLKVLYNNLTTEKENVLRSLELGKSMLKFQMGMPVDDNLSLKGSIEGVKLDKNSILADSTAYANRVEYALSQTQLKLNQLDLKRYKSQFLPSLSAFGNGSYQYQNNNFSDLYDKSFPTVVVGLQLNVPIFSGLQKINRVKQAEFTVLKSKNDLYNTKNSLNLDIKNSITTYTNSINSLENQQRNLDLANDVLRVSKIKYEQGVGSSIEVTQAQTSLKEAENNYINALYNALISKVDTERATGKIN</sequence>
<name>A0ABS1BFM2_9SPHI</name>
<evidence type="ECO:0000256" key="7">
    <source>
        <dbReference type="ARBA" id="ARBA00023237"/>
    </source>
</evidence>
<keyword evidence="10" id="KW-1185">Reference proteome</keyword>
<evidence type="ECO:0000256" key="6">
    <source>
        <dbReference type="ARBA" id="ARBA00023136"/>
    </source>
</evidence>
<accession>A0ABS1BFM2</accession>
<dbReference type="EMBL" id="JAEHFY010000002">
    <property type="protein sequence ID" value="MBK0381628.1"/>
    <property type="molecule type" value="Genomic_DNA"/>
</dbReference>
<proteinExistence type="inferred from homology"/>
<dbReference type="PANTHER" id="PTHR30026">
    <property type="entry name" value="OUTER MEMBRANE PROTEIN TOLC"/>
    <property type="match status" value="1"/>
</dbReference>
<evidence type="ECO:0000256" key="5">
    <source>
        <dbReference type="ARBA" id="ARBA00022692"/>
    </source>
</evidence>
<keyword evidence="8" id="KW-0732">Signal</keyword>
<evidence type="ECO:0000256" key="1">
    <source>
        <dbReference type="ARBA" id="ARBA00004442"/>
    </source>
</evidence>
<dbReference type="InterPro" id="IPR051906">
    <property type="entry name" value="TolC-like"/>
</dbReference>
<dbReference type="Gene3D" id="1.20.1600.10">
    <property type="entry name" value="Outer membrane efflux proteins (OEP)"/>
    <property type="match status" value="1"/>
</dbReference>
<keyword evidence="7" id="KW-0998">Cell outer membrane</keyword>
<reference evidence="9 10" key="1">
    <citation type="submission" date="2020-12" db="EMBL/GenBank/DDBJ databases">
        <title>Bacterial novel species Pedobacter sp. SD-b isolated from soil.</title>
        <authorList>
            <person name="Jung H.-Y."/>
        </authorList>
    </citation>
    <scope>NUCLEOTIDE SEQUENCE [LARGE SCALE GENOMIC DNA]</scope>
    <source>
        <strain evidence="9 10">SD-b</strain>
    </source>
</reference>
<comment type="subcellular location">
    <subcellularLocation>
        <location evidence="1">Cell outer membrane</location>
    </subcellularLocation>
</comment>
<dbReference type="Proteomes" id="UP000660024">
    <property type="component" value="Unassembled WGS sequence"/>
</dbReference>
<evidence type="ECO:0000256" key="3">
    <source>
        <dbReference type="ARBA" id="ARBA00022448"/>
    </source>
</evidence>
<feature type="chain" id="PRO_5046114396" evidence="8">
    <location>
        <begin position="22"/>
        <end position="446"/>
    </location>
</feature>
<evidence type="ECO:0000313" key="9">
    <source>
        <dbReference type="EMBL" id="MBK0381628.1"/>
    </source>
</evidence>
<keyword evidence="5" id="KW-0812">Transmembrane</keyword>
<keyword evidence="4" id="KW-1134">Transmembrane beta strand</keyword>
<organism evidence="9 10">
    <name type="scientific">Pedobacter segetis</name>
    <dbReference type="NCBI Taxonomy" id="2793069"/>
    <lineage>
        <taxon>Bacteria</taxon>
        <taxon>Pseudomonadati</taxon>
        <taxon>Bacteroidota</taxon>
        <taxon>Sphingobacteriia</taxon>
        <taxon>Sphingobacteriales</taxon>
        <taxon>Sphingobacteriaceae</taxon>
        <taxon>Pedobacter</taxon>
    </lineage>
</organism>
<evidence type="ECO:0000256" key="2">
    <source>
        <dbReference type="ARBA" id="ARBA00007613"/>
    </source>
</evidence>
<dbReference type="PANTHER" id="PTHR30026:SF20">
    <property type="entry name" value="OUTER MEMBRANE PROTEIN TOLC"/>
    <property type="match status" value="1"/>
</dbReference>
<feature type="signal peptide" evidence="8">
    <location>
        <begin position="1"/>
        <end position="21"/>
    </location>
</feature>
<keyword evidence="6" id="KW-0472">Membrane</keyword>
<gene>
    <name evidence="9" type="ORF">I5M32_01525</name>
</gene>
<protein>
    <submittedName>
        <fullName evidence="9">TolC family protein</fullName>
    </submittedName>
</protein>
<evidence type="ECO:0000313" key="10">
    <source>
        <dbReference type="Proteomes" id="UP000660024"/>
    </source>
</evidence>